<evidence type="ECO:0000313" key="1">
    <source>
        <dbReference type="EMBL" id="SDW65771.1"/>
    </source>
</evidence>
<proteinExistence type="predicted"/>
<keyword evidence="2" id="KW-1185">Reference proteome</keyword>
<gene>
    <name evidence="1" type="ORF">SAMN04487892_2008</name>
</gene>
<sequence>MRKFISLLFISSLLIGFSCKEDPKKENEGVAQMKKIIAIHDEVMPKMSTIGKLVGKLKPMVDTTEVGQKYDVAMKDLQDAHKSMMDWMKDFGTTFDYGQTMKGEPLTPEQLELLDVEEEKVNVVADKINGSIERAESLLAEAKVE</sequence>
<protein>
    <recommendedName>
        <fullName evidence="3">Viral A-type inclusion protein</fullName>
    </recommendedName>
</protein>
<evidence type="ECO:0008006" key="3">
    <source>
        <dbReference type="Google" id="ProtNLM"/>
    </source>
</evidence>
<organism evidence="1 2">
    <name type="scientific">Flagellimonas zhangzhouensis</name>
    <dbReference type="NCBI Taxonomy" id="1073328"/>
    <lineage>
        <taxon>Bacteria</taxon>
        <taxon>Pseudomonadati</taxon>
        <taxon>Bacteroidota</taxon>
        <taxon>Flavobacteriia</taxon>
        <taxon>Flavobacteriales</taxon>
        <taxon>Flavobacteriaceae</taxon>
        <taxon>Flagellimonas</taxon>
    </lineage>
</organism>
<accession>A0A1H2VBN1</accession>
<dbReference type="Proteomes" id="UP000199592">
    <property type="component" value="Unassembled WGS sequence"/>
</dbReference>
<dbReference type="STRING" id="1073328.SAMN05216294_0285"/>
<reference evidence="2" key="1">
    <citation type="submission" date="2016-10" db="EMBL/GenBank/DDBJ databases">
        <authorList>
            <person name="Varghese N."/>
            <person name="Submissions S."/>
        </authorList>
    </citation>
    <scope>NUCLEOTIDE SEQUENCE [LARGE SCALE GENOMIC DNA]</scope>
    <source>
        <strain evidence="2">DSM 25030</strain>
    </source>
</reference>
<dbReference type="PROSITE" id="PS51257">
    <property type="entry name" value="PROKAR_LIPOPROTEIN"/>
    <property type="match status" value="1"/>
</dbReference>
<dbReference type="OrthoDB" id="1436925at2"/>
<dbReference type="RefSeq" id="WP_090291926.1">
    <property type="nucleotide sequence ID" value="NZ_FNKI01000001.1"/>
</dbReference>
<dbReference type="EMBL" id="FNMY01000002">
    <property type="protein sequence ID" value="SDW65771.1"/>
    <property type="molecule type" value="Genomic_DNA"/>
</dbReference>
<name>A0A1H2VBN1_9FLAO</name>
<dbReference type="AlphaFoldDB" id="A0A1H2VBN1"/>
<evidence type="ECO:0000313" key="2">
    <source>
        <dbReference type="Proteomes" id="UP000199592"/>
    </source>
</evidence>